<organism evidence="2 3">
    <name type="scientific">Symbiodinium pilosum</name>
    <name type="common">Dinoflagellate</name>
    <dbReference type="NCBI Taxonomy" id="2952"/>
    <lineage>
        <taxon>Eukaryota</taxon>
        <taxon>Sar</taxon>
        <taxon>Alveolata</taxon>
        <taxon>Dinophyceae</taxon>
        <taxon>Suessiales</taxon>
        <taxon>Symbiodiniaceae</taxon>
        <taxon>Symbiodinium</taxon>
    </lineage>
</organism>
<dbReference type="PANTHER" id="PTHR24413">
    <property type="entry name" value="SPECKLE-TYPE POZ PROTEIN"/>
    <property type="match status" value="1"/>
</dbReference>
<dbReference type="Pfam" id="PF00651">
    <property type="entry name" value="BTB"/>
    <property type="match status" value="1"/>
</dbReference>
<gene>
    <name evidence="2" type="ORF">SPIL2461_LOCUS7296</name>
</gene>
<name>A0A812NKI6_SYMPI</name>
<dbReference type="PROSITE" id="PS50097">
    <property type="entry name" value="BTB"/>
    <property type="match status" value="1"/>
</dbReference>
<dbReference type="Proteomes" id="UP000649617">
    <property type="component" value="Unassembled WGS sequence"/>
</dbReference>
<feature type="domain" description="BTB" evidence="1">
    <location>
        <begin position="257"/>
        <end position="331"/>
    </location>
</feature>
<dbReference type="InterPro" id="IPR000210">
    <property type="entry name" value="BTB/POZ_dom"/>
</dbReference>
<accession>A0A812NKI6</accession>
<dbReference type="InterPro" id="IPR011333">
    <property type="entry name" value="SKP1/BTB/POZ_sf"/>
</dbReference>
<dbReference type="EMBL" id="CAJNIZ010011267">
    <property type="protein sequence ID" value="CAE7317234.1"/>
    <property type="molecule type" value="Genomic_DNA"/>
</dbReference>
<dbReference type="AlphaFoldDB" id="A0A812NKI6"/>
<dbReference type="SUPFAM" id="SSF54695">
    <property type="entry name" value="POZ domain"/>
    <property type="match status" value="1"/>
</dbReference>
<protein>
    <recommendedName>
        <fullName evidence="1">BTB domain-containing protein</fullName>
    </recommendedName>
</protein>
<proteinExistence type="predicted"/>
<reference evidence="2" key="1">
    <citation type="submission" date="2021-02" db="EMBL/GenBank/DDBJ databases">
        <authorList>
            <person name="Dougan E. K."/>
            <person name="Rhodes N."/>
            <person name="Thang M."/>
            <person name="Chan C."/>
        </authorList>
    </citation>
    <scope>NUCLEOTIDE SEQUENCE</scope>
</reference>
<evidence type="ECO:0000313" key="3">
    <source>
        <dbReference type="Proteomes" id="UP000649617"/>
    </source>
</evidence>
<sequence>MMEPTDVDELLRDDLRTLLSEGMAFSDTVLHGQDGHVNVHMAFLQVRCPALAERARRLPSGFAINMPETAVGALRTFVVYLYTDRVTEESSDVDQTFALLQVAQGLYLSDKSCSASCKRRRVDTGSCAMRRLSALCEQRIRDLLTSSTVVEILLRSVRLGSSSLENYVYEYLAHTLPAHTKDLNFSRCLIEALGKDHQDALARAISATAGNAQQTSDIVRDEAPPPCLFHHLQSLWLQTFIHEGGDDVHEQLAKPDCKMILSRGADMPPDHLLAHRFLLAARSKYYACMLSTPMKESQTGELSIGVSPVPSMASVRALLKYLYTGSLEVNADGQELNNTDLLDMLSVVDGPGGQNYLQLAREVCDLLRNRLSEHIKANLRQDNMWMVLRRATAQRNEAIRKEALMAVFRRCQELSRDEVLFQCWGDCTLLSTEDWWTPRMENELLRDMLRFSCTASSKTEYHDEWELEVSHPAPEGLDNVFNQRGNKHLLQEWADRGSACRRRGSIIAKFANPVHVDFVSVAPLDGWGSDYLKNAKLHVKNADGIWERVATASGRVEQIPVYRRGKTWRLHGDEVATSVFKFRKEPARPCSEFEHTEKARCRGSDGTFKYVYFKFPLAVHVDDVTVPADPVLSRTQLQVKNADGQWEDVGAQLTGRSQLVWVNRDGRFWRLRNFSGLTTWEANIFTFTSK</sequence>
<dbReference type="CDD" id="cd18186">
    <property type="entry name" value="BTB_POZ_ZBTB_KLHL-like"/>
    <property type="match status" value="2"/>
</dbReference>
<keyword evidence="3" id="KW-1185">Reference proteome</keyword>
<comment type="caution">
    <text evidence="2">The sequence shown here is derived from an EMBL/GenBank/DDBJ whole genome shotgun (WGS) entry which is preliminary data.</text>
</comment>
<evidence type="ECO:0000259" key="1">
    <source>
        <dbReference type="PROSITE" id="PS50097"/>
    </source>
</evidence>
<dbReference type="Gene3D" id="3.30.710.10">
    <property type="entry name" value="Potassium Channel Kv1.1, Chain A"/>
    <property type="match status" value="2"/>
</dbReference>
<dbReference type="OrthoDB" id="408604at2759"/>
<evidence type="ECO:0000313" key="2">
    <source>
        <dbReference type="EMBL" id="CAE7317234.1"/>
    </source>
</evidence>